<evidence type="ECO:0000313" key="2">
    <source>
        <dbReference type="EMBL" id="SDY75009.1"/>
    </source>
</evidence>
<accession>A0A1H3MFT0</accession>
<name>A0A1H3MFT0_9FIRM</name>
<dbReference type="InterPro" id="IPR007329">
    <property type="entry name" value="FMN-bd"/>
</dbReference>
<dbReference type="GO" id="GO:0010181">
    <property type="term" value="F:FMN binding"/>
    <property type="evidence" value="ECO:0007669"/>
    <property type="project" value="InterPro"/>
</dbReference>
<keyword evidence="3" id="KW-1185">Reference proteome</keyword>
<organism evidence="2 3">
    <name type="scientific">Tindallia californiensis</name>
    <dbReference type="NCBI Taxonomy" id="159292"/>
    <lineage>
        <taxon>Bacteria</taxon>
        <taxon>Bacillati</taxon>
        <taxon>Bacillota</taxon>
        <taxon>Clostridia</taxon>
        <taxon>Peptostreptococcales</taxon>
        <taxon>Tindalliaceae</taxon>
        <taxon>Tindallia</taxon>
    </lineage>
</organism>
<dbReference type="EMBL" id="FNPV01000004">
    <property type="protein sequence ID" value="SDY75009.1"/>
    <property type="molecule type" value="Genomic_DNA"/>
</dbReference>
<gene>
    <name evidence="2" type="ORF">SAMN05192546_104103</name>
</gene>
<evidence type="ECO:0000259" key="1">
    <source>
        <dbReference type="SMART" id="SM00900"/>
    </source>
</evidence>
<dbReference type="Gene3D" id="3.90.1010.20">
    <property type="match status" value="1"/>
</dbReference>
<proteinExistence type="predicted"/>
<sequence>MLSGIFVCAMLIASLIWGKQLIELMEYRNEVDAIQLLGIQLDAVEDGIYYGEKDALMVKAEVMVKVEGQKIRDITLEHTHGRGEAAEVLADKVIEKQDTAIDTISGATASSKVILKSIENALMVNK</sequence>
<dbReference type="STRING" id="159292.SAMN05192546_104103"/>
<dbReference type="SMART" id="SM00900">
    <property type="entry name" value="FMN_bind"/>
    <property type="match status" value="1"/>
</dbReference>
<dbReference type="GO" id="GO:0016020">
    <property type="term" value="C:membrane"/>
    <property type="evidence" value="ECO:0007669"/>
    <property type="project" value="InterPro"/>
</dbReference>
<protein>
    <submittedName>
        <fullName evidence="2">FMN-binding domain-containing protein</fullName>
    </submittedName>
</protein>
<reference evidence="2 3" key="1">
    <citation type="submission" date="2016-10" db="EMBL/GenBank/DDBJ databases">
        <authorList>
            <person name="de Groot N.N."/>
        </authorList>
    </citation>
    <scope>NUCLEOTIDE SEQUENCE [LARGE SCALE GENOMIC DNA]</scope>
    <source>
        <strain evidence="2 3">APO</strain>
    </source>
</reference>
<dbReference type="Proteomes" id="UP000199230">
    <property type="component" value="Unassembled WGS sequence"/>
</dbReference>
<evidence type="ECO:0000313" key="3">
    <source>
        <dbReference type="Proteomes" id="UP000199230"/>
    </source>
</evidence>
<dbReference type="AlphaFoldDB" id="A0A1H3MFT0"/>
<dbReference type="Pfam" id="PF04205">
    <property type="entry name" value="FMN_bind"/>
    <property type="match status" value="1"/>
</dbReference>
<feature type="domain" description="FMN-binding" evidence="1">
    <location>
        <begin position="49"/>
        <end position="125"/>
    </location>
</feature>